<dbReference type="GO" id="GO:0061630">
    <property type="term" value="F:ubiquitin protein ligase activity"/>
    <property type="evidence" value="ECO:0007669"/>
    <property type="project" value="UniProtKB-EC"/>
</dbReference>
<comment type="similarity">
    <text evidence="2">Belongs to the RBR family. Ariadne subfamily.</text>
</comment>
<name>A0A815THV5_9BILA</name>
<keyword evidence="5" id="KW-0479">Metal-binding</keyword>
<gene>
    <name evidence="14" type="ORF">BYL167_LOCUS16196</name>
    <name evidence="11" type="ORF">CJN711_LOCUS27535</name>
    <name evidence="12" type="ORF">MBJ925_LOCUS36581</name>
    <name evidence="13" type="ORF">SMN809_LOCUS6962</name>
</gene>
<dbReference type="Proteomes" id="UP000681967">
    <property type="component" value="Unassembled WGS sequence"/>
</dbReference>
<feature type="domain" description="RING-type" evidence="10">
    <location>
        <begin position="112"/>
        <end position="325"/>
    </location>
</feature>
<dbReference type="InterPro" id="IPR002867">
    <property type="entry name" value="IBR_dom"/>
</dbReference>
<evidence type="ECO:0000256" key="4">
    <source>
        <dbReference type="ARBA" id="ARBA00022679"/>
    </source>
</evidence>
<evidence type="ECO:0000313" key="12">
    <source>
        <dbReference type="EMBL" id="CAF2224997.1"/>
    </source>
</evidence>
<dbReference type="EMBL" id="CAJOBH010006150">
    <property type="protein sequence ID" value="CAF4046645.1"/>
    <property type="molecule type" value="Genomic_DNA"/>
</dbReference>
<evidence type="ECO:0000256" key="8">
    <source>
        <dbReference type="ARBA" id="ARBA00022786"/>
    </source>
</evidence>
<evidence type="ECO:0000313" key="11">
    <source>
        <dbReference type="EMBL" id="CAF1506244.1"/>
    </source>
</evidence>
<dbReference type="EMBL" id="CAJNOV010013026">
    <property type="protein sequence ID" value="CAF1506244.1"/>
    <property type="molecule type" value="Genomic_DNA"/>
</dbReference>
<dbReference type="EMBL" id="CAJNRE010020228">
    <property type="protein sequence ID" value="CAF2224997.1"/>
    <property type="molecule type" value="Genomic_DNA"/>
</dbReference>
<keyword evidence="6" id="KW-0677">Repeat</keyword>
<organism evidence="11 15">
    <name type="scientific">Rotaria magnacalcarata</name>
    <dbReference type="NCBI Taxonomy" id="392030"/>
    <lineage>
        <taxon>Eukaryota</taxon>
        <taxon>Metazoa</taxon>
        <taxon>Spiralia</taxon>
        <taxon>Gnathifera</taxon>
        <taxon>Rotifera</taxon>
        <taxon>Eurotatoria</taxon>
        <taxon>Bdelloidea</taxon>
        <taxon>Philodinida</taxon>
        <taxon>Philodinidae</taxon>
        <taxon>Rotaria</taxon>
    </lineage>
</organism>
<evidence type="ECO:0000259" key="10">
    <source>
        <dbReference type="PROSITE" id="PS51873"/>
    </source>
</evidence>
<proteinExistence type="inferred from homology"/>
<dbReference type="EC" id="2.3.2.31" evidence="3"/>
<dbReference type="SUPFAM" id="SSF57850">
    <property type="entry name" value="RING/U-box"/>
    <property type="match status" value="3"/>
</dbReference>
<dbReference type="Proteomes" id="UP000663855">
    <property type="component" value="Unassembled WGS sequence"/>
</dbReference>
<dbReference type="GO" id="GO:0008270">
    <property type="term" value="F:zinc ion binding"/>
    <property type="evidence" value="ECO:0007669"/>
    <property type="project" value="UniProtKB-KW"/>
</dbReference>
<evidence type="ECO:0000256" key="3">
    <source>
        <dbReference type="ARBA" id="ARBA00012251"/>
    </source>
</evidence>
<dbReference type="FunFam" id="1.20.120.1750:FF:000007">
    <property type="entry name" value="RBR-type E3 ubiquitin transferase"/>
    <property type="match status" value="1"/>
</dbReference>
<dbReference type="InterPro" id="IPR031127">
    <property type="entry name" value="E3_UB_ligase_RBR"/>
</dbReference>
<dbReference type="Gene3D" id="1.20.120.1750">
    <property type="match status" value="1"/>
</dbReference>
<evidence type="ECO:0000256" key="6">
    <source>
        <dbReference type="ARBA" id="ARBA00022737"/>
    </source>
</evidence>
<dbReference type="Proteomes" id="UP000676336">
    <property type="component" value="Unassembled WGS sequence"/>
</dbReference>
<evidence type="ECO:0000256" key="5">
    <source>
        <dbReference type="ARBA" id="ARBA00022723"/>
    </source>
</evidence>
<keyword evidence="7" id="KW-0863">Zinc-finger</keyword>
<reference evidence="11" key="1">
    <citation type="submission" date="2021-02" db="EMBL/GenBank/DDBJ databases">
        <authorList>
            <person name="Nowell W R."/>
        </authorList>
    </citation>
    <scope>NUCLEOTIDE SEQUENCE</scope>
</reference>
<keyword evidence="9" id="KW-0862">Zinc</keyword>
<evidence type="ECO:0000256" key="9">
    <source>
        <dbReference type="ARBA" id="ARBA00022833"/>
    </source>
</evidence>
<comment type="catalytic activity">
    <reaction evidence="1">
        <text>[E2 ubiquitin-conjugating enzyme]-S-ubiquitinyl-L-cysteine + [acceptor protein]-L-lysine = [E2 ubiquitin-conjugating enzyme]-L-cysteine + [acceptor protein]-N(6)-ubiquitinyl-L-lysine.</text>
        <dbReference type="EC" id="2.3.2.31"/>
    </reaction>
</comment>
<comment type="caution">
    <text evidence="11">The sequence shown here is derived from an EMBL/GenBank/DDBJ whole genome shotgun (WGS) entry which is preliminary data.</text>
</comment>
<accession>A0A815THV5</accession>
<evidence type="ECO:0000313" key="13">
    <source>
        <dbReference type="EMBL" id="CAF3907330.1"/>
    </source>
</evidence>
<dbReference type="Pfam" id="PF22191">
    <property type="entry name" value="IBR_1"/>
    <property type="match status" value="1"/>
</dbReference>
<evidence type="ECO:0000256" key="7">
    <source>
        <dbReference type="ARBA" id="ARBA00022771"/>
    </source>
</evidence>
<keyword evidence="8" id="KW-0833">Ubl conjugation pathway</keyword>
<dbReference type="InterPro" id="IPR045840">
    <property type="entry name" value="Ariadne"/>
</dbReference>
<dbReference type="PANTHER" id="PTHR11685">
    <property type="entry name" value="RBR FAMILY RING FINGER AND IBR DOMAIN-CONTAINING"/>
    <property type="match status" value="1"/>
</dbReference>
<protein>
    <recommendedName>
        <fullName evidence="3">RBR-type E3 ubiquitin transferase</fullName>
        <ecNumber evidence="3">2.3.2.31</ecNumber>
    </recommendedName>
</protein>
<dbReference type="AlphaFoldDB" id="A0A815THV5"/>
<dbReference type="SMART" id="SM00647">
    <property type="entry name" value="IBR"/>
    <property type="match status" value="2"/>
</dbReference>
<dbReference type="GO" id="GO:0016567">
    <property type="term" value="P:protein ubiquitination"/>
    <property type="evidence" value="ECO:0007669"/>
    <property type="project" value="InterPro"/>
</dbReference>
<evidence type="ECO:0000313" key="14">
    <source>
        <dbReference type="EMBL" id="CAF4046645.1"/>
    </source>
</evidence>
<dbReference type="Proteomes" id="UP000663824">
    <property type="component" value="Unassembled WGS sequence"/>
</dbReference>
<dbReference type="Pfam" id="PF19422">
    <property type="entry name" value="Ariadne"/>
    <property type="match status" value="1"/>
</dbReference>
<dbReference type="PROSITE" id="PS51873">
    <property type="entry name" value="TRIAD"/>
    <property type="match status" value="1"/>
</dbReference>
<dbReference type="Pfam" id="PF21235">
    <property type="entry name" value="UBA_ARI1"/>
    <property type="match status" value="1"/>
</dbReference>
<evidence type="ECO:0000256" key="2">
    <source>
        <dbReference type="ARBA" id="ARBA00005884"/>
    </source>
</evidence>
<evidence type="ECO:0000256" key="1">
    <source>
        <dbReference type="ARBA" id="ARBA00001798"/>
    </source>
</evidence>
<dbReference type="InterPro" id="IPR048962">
    <property type="entry name" value="ARIH1-like_UBL"/>
</dbReference>
<evidence type="ECO:0000313" key="15">
    <source>
        <dbReference type="Proteomes" id="UP000663855"/>
    </source>
</evidence>
<keyword evidence="4" id="KW-0808">Transferase</keyword>
<dbReference type="InterPro" id="IPR044066">
    <property type="entry name" value="TRIAD_supradom"/>
</dbReference>
<dbReference type="Pfam" id="PF01485">
    <property type="entry name" value="IBR"/>
    <property type="match status" value="1"/>
</dbReference>
<dbReference type="Gene3D" id="3.30.40.10">
    <property type="entry name" value="Zinc/RING finger domain, C3HC4 (zinc finger)"/>
    <property type="match status" value="1"/>
</dbReference>
<dbReference type="InterPro" id="IPR013083">
    <property type="entry name" value="Znf_RING/FYVE/PHD"/>
</dbReference>
<dbReference type="EMBL" id="CAJOBI010001951">
    <property type="protein sequence ID" value="CAF3907330.1"/>
    <property type="molecule type" value="Genomic_DNA"/>
</dbReference>
<sequence>MRQYESSTSILTNDKIIYHLMNEDDALQEMKNTIKEINEILGLPSVTIVRLLLNHFHWDKDTLTDRYWEDPDRLFRILHLANPNTSAKIDFNPQSPSSNIEQDSSLKSNSRGLVACSTCCVEKPRNEFYSLSCRHQHCLACWQSYLESKIVHCPDGKVISCPSNCNQIVDDEHIFRLLSNSDRLKKLFQKLLVNTYVETNRLAHWCPGNACSTIVKIQSALPGGAQMISCDTCKTSFCFQCLHQWHDPIQCLLLQKWEKKNLDESMTCEWIVANTKDCPNCHASIEKNGGCNHMTCRKPGCNFEFCWLCINPWKDHAASQCNVFKDADNDKNKLSARESLARYMHYFTRYQTHNQSLELEGKLSEQVEQRIYEMQTEAQSYTAQQAIYKAFNVLKECRCTLKYTYAFAYYLYRNNQAEVFEQNQADLERATEALSGYLEQEIDSDPNLSIKLMDKTRYCDQRRQILLKHCKEGYAEHYWAGLDSY</sequence>